<dbReference type="AlphaFoldDB" id="A0A9D1QCZ2"/>
<dbReference type="PIRSF" id="PIRSF001434">
    <property type="entry name" value="CGS"/>
    <property type="match status" value="1"/>
</dbReference>
<evidence type="ECO:0000313" key="7">
    <source>
        <dbReference type="EMBL" id="HIW10793.1"/>
    </source>
</evidence>
<evidence type="ECO:0000256" key="2">
    <source>
        <dbReference type="ARBA" id="ARBA00009077"/>
    </source>
</evidence>
<dbReference type="Pfam" id="PF01053">
    <property type="entry name" value="Cys_Met_Meta_PP"/>
    <property type="match status" value="1"/>
</dbReference>
<dbReference type="GO" id="GO:0030170">
    <property type="term" value="F:pyridoxal phosphate binding"/>
    <property type="evidence" value="ECO:0007669"/>
    <property type="project" value="InterPro"/>
</dbReference>
<name>A0A9D1QCZ2_9BACT</name>
<dbReference type="GO" id="GO:0003961">
    <property type="term" value="F:O-acetylhomoserine aminocarboxypropyltransferase activity"/>
    <property type="evidence" value="ECO:0007669"/>
    <property type="project" value="TreeGrafter"/>
</dbReference>
<evidence type="ECO:0000256" key="4">
    <source>
        <dbReference type="ARBA" id="ARBA00022898"/>
    </source>
</evidence>
<protein>
    <submittedName>
        <fullName evidence="7">PLP-dependent transferase</fullName>
    </submittedName>
</protein>
<organism evidence="7 8">
    <name type="scientific">Candidatus Rikenella faecigallinarum</name>
    <dbReference type="NCBI Taxonomy" id="2838745"/>
    <lineage>
        <taxon>Bacteria</taxon>
        <taxon>Pseudomonadati</taxon>
        <taxon>Bacteroidota</taxon>
        <taxon>Bacteroidia</taxon>
        <taxon>Bacteroidales</taxon>
        <taxon>Rikenellaceae</taxon>
        <taxon>Rikenella</taxon>
    </lineage>
</organism>
<dbReference type="GO" id="GO:0005737">
    <property type="term" value="C:cytoplasm"/>
    <property type="evidence" value="ECO:0007669"/>
    <property type="project" value="TreeGrafter"/>
</dbReference>
<evidence type="ECO:0000313" key="8">
    <source>
        <dbReference type="Proteomes" id="UP000823926"/>
    </source>
</evidence>
<evidence type="ECO:0000256" key="5">
    <source>
        <dbReference type="PIRSR" id="PIRSR001434-2"/>
    </source>
</evidence>
<reference evidence="7" key="1">
    <citation type="journal article" date="2021" name="PeerJ">
        <title>Extensive microbial diversity within the chicken gut microbiome revealed by metagenomics and culture.</title>
        <authorList>
            <person name="Gilroy R."/>
            <person name="Ravi A."/>
            <person name="Getino M."/>
            <person name="Pursley I."/>
            <person name="Horton D.L."/>
            <person name="Alikhan N.F."/>
            <person name="Baker D."/>
            <person name="Gharbi K."/>
            <person name="Hall N."/>
            <person name="Watson M."/>
            <person name="Adriaenssens E.M."/>
            <person name="Foster-Nyarko E."/>
            <person name="Jarju S."/>
            <person name="Secka A."/>
            <person name="Antonio M."/>
            <person name="Oren A."/>
            <person name="Chaudhuri R.R."/>
            <person name="La Ragione R."/>
            <person name="Hildebrand F."/>
            <person name="Pallen M.J."/>
        </authorList>
    </citation>
    <scope>NUCLEOTIDE SEQUENCE</scope>
    <source>
        <strain evidence="7">ChiBcec15-1070</strain>
    </source>
</reference>
<evidence type="ECO:0000256" key="6">
    <source>
        <dbReference type="RuleBase" id="RU362118"/>
    </source>
</evidence>
<dbReference type="Gene3D" id="3.90.1150.10">
    <property type="entry name" value="Aspartate Aminotransferase, domain 1"/>
    <property type="match status" value="1"/>
</dbReference>
<dbReference type="GO" id="GO:0006535">
    <property type="term" value="P:cysteine biosynthetic process from serine"/>
    <property type="evidence" value="ECO:0007669"/>
    <property type="project" value="TreeGrafter"/>
</dbReference>
<dbReference type="GO" id="GO:0019346">
    <property type="term" value="P:transsulfuration"/>
    <property type="evidence" value="ECO:0007669"/>
    <property type="project" value="InterPro"/>
</dbReference>
<gene>
    <name evidence="7" type="ORF">H9888_04745</name>
</gene>
<dbReference type="Proteomes" id="UP000823926">
    <property type="component" value="Unassembled WGS sequence"/>
</dbReference>
<dbReference type="InterPro" id="IPR015421">
    <property type="entry name" value="PyrdxlP-dep_Trfase_major"/>
</dbReference>
<sequence>MNDNPKRGFTASVLAVPTAKPDPHGALNMPVYQTAAYEFATAEAMEPAFTGRSADHAYSRITNPTVEHFETRVRAATGAFSVTAFNSGMAAIANLLMTVARAGDNIVASPHLFGNTYSLLASTLADFGVEVRWVDVTRPECVAAAMDDNSCALFLEVVTNPQLEVADLKALSAVCRQQGVPLVADTTVIPFSAFRAAEWGIDLEIVSSTKYLSGGATGLGGLLVDYGTFDWSRRPKLARAAEQYGVPPQAAFTAKLRREIHRNLGAYMTPQVAYQQSLGLETLEVRYARMSQTTLALARALEQLPQIEAVHYPGLPSHPFHAVARRQFGEAPGAMLTLELASQEACFAFLNRLKLIHRATNLFDNKSLAIHPWSTIYGPFPEAVRRDMDIRPTTIRLSIGLEDAGDLLSDIQQALS</sequence>
<feature type="modified residue" description="N6-(pyridoxal phosphate)lysine" evidence="5">
    <location>
        <position position="210"/>
    </location>
</feature>
<dbReference type="InterPro" id="IPR006235">
    <property type="entry name" value="OAc-hSer/O-AcSer_sulfhydrylase"/>
</dbReference>
<dbReference type="InterPro" id="IPR015424">
    <property type="entry name" value="PyrdxlP-dep_Trfase"/>
</dbReference>
<reference evidence="7" key="2">
    <citation type="submission" date="2021-04" db="EMBL/GenBank/DDBJ databases">
        <authorList>
            <person name="Gilroy R."/>
        </authorList>
    </citation>
    <scope>NUCLEOTIDE SEQUENCE</scope>
    <source>
        <strain evidence="7">ChiBcec15-1070</strain>
    </source>
</reference>
<evidence type="ECO:0000256" key="1">
    <source>
        <dbReference type="ARBA" id="ARBA00001933"/>
    </source>
</evidence>
<keyword evidence="4 5" id="KW-0663">Pyridoxal phosphate</keyword>
<dbReference type="GO" id="GO:0071269">
    <property type="term" value="P:L-homocysteine biosynthetic process"/>
    <property type="evidence" value="ECO:0007669"/>
    <property type="project" value="TreeGrafter"/>
</dbReference>
<comment type="caution">
    <text evidence="7">The sequence shown here is derived from an EMBL/GenBank/DDBJ whole genome shotgun (WGS) entry which is preliminary data.</text>
</comment>
<evidence type="ECO:0000256" key="3">
    <source>
        <dbReference type="ARBA" id="ARBA00022679"/>
    </source>
</evidence>
<dbReference type="FunFam" id="3.40.640.10:FF:000046">
    <property type="entry name" value="Cystathionine gamma-lyase"/>
    <property type="match status" value="1"/>
</dbReference>
<comment type="cofactor">
    <cofactor evidence="1 6">
        <name>pyridoxal 5'-phosphate</name>
        <dbReference type="ChEBI" id="CHEBI:597326"/>
    </cofactor>
</comment>
<dbReference type="PANTHER" id="PTHR43797">
    <property type="entry name" value="HOMOCYSTEINE/CYSTEINE SYNTHASE"/>
    <property type="match status" value="1"/>
</dbReference>
<keyword evidence="3 7" id="KW-0808">Transferase</keyword>
<dbReference type="SUPFAM" id="SSF53383">
    <property type="entry name" value="PLP-dependent transferases"/>
    <property type="match status" value="1"/>
</dbReference>
<dbReference type="InterPro" id="IPR000277">
    <property type="entry name" value="Cys/Met-Metab_PyrdxlP-dep_enz"/>
</dbReference>
<proteinExistence type="inferred from homology"/>
<accession>A0A9D1QCZ2</accession>
<dbReference type="InterPro" id="IPR015422">
    <property type="entry name" value="PyrdxlP-dep_Trfase_small"/>
</dbReference>
<dbReference type="GO" id="GO:0004124">
    <property type="term" value="F:cysteine synthase activity"/>
    <property type="evidence" value="ECO:0007669"/>
    <property type="project" value="TreeGrafter"/>
</dbReference>
<dbReference type="Gene3D" id="3.40.640.10">
    <property type="entry name" value="Type I PLP-dependent aspartate aminotransferase-like (Major domain)"/>
    <property type="match status" value="1"/>
</dbReference>
<dbReference type="EMBL" id="DXHL01000021">
    <property type="protein sequence ID" value="HIW10793.1"/>
    <property type="molecule type" value="Genomic_DNA"/>
</dbReference>
<dbReference type="PANTHER" id="PTHR43797:SF2">
    <property type="entry name" value="HOMOCYSTEINE_CYSTEINE SYNTHASE"/>
    <property type="match status" value="1"/>
</dbReference>
<comment type="similarity">
    <text evidence="2 6">Belongs to the trans-sulfuration enzymes family.</text>
</comment>